<feature type="binding site" evidence="10">
    <location>
        <position position="107"/>
    </location>
    <ligand>
        <name>4-amino-2-methyl-5-(diphosphooxymethyl)pyrimidine</name>
        <dbReference type="ChEBI" id="CHEBI:57841"/>
    </ligand>
</feature>
<keyword evidence="15" id="KW-1185">Reference proteome</keyword>
<dbReference type="HAMAP" id="MF_00097">
    <property type="entry name" value="TMP_synthase"/>
    <property type="match status" value="1"/>
</dbReference>
<evidence type="ECO:0000256" key="4">
    <source>
        <dbReference type="ARBA" id="ARBA00022723"/>
    </source>
</evidence>
<evidence type="ECO:0000256" key="9">
    <source>
        <dbReference type="ARBA" id="ARBA00047883"/>
    </source>
</evidence>
<dbReference type="PANTHER" id="PTHR20857:SF15">
    <property type="entry name" value="THIAMINE-PHOSPHATE SYNTHASE"/>
    <property type="match status" value="1"/>
</dbReference>
<comment type="cofactor">
    <cofactor evidence="10">
        <name>Mg(2+)</name>
        <dbReference type="ChEBI" id="CHEBI:18420"/>
    </cofactor>
    <text evidence="10">Binds 1 Mg(2+) ion per subunit.</text>
</comment>
<evidence type="ECO:0000256" key="5">
    <source>
        <dbReference type="ARBA" id="ARBA00022842"/>
    </source>
</evidence>
<feature type="domain" description="Thiamine phosphate synthase/TenI" evidence="13">
    <location>
        <begin position="12"/>
        <end position="187"/>
    </location>
</feature>
<name>A0A238Y9W0_9ACTN</name>
<keyword evidence="3 10" id="KW-0808">Transferase</keyword>
<organism evidence="14 15">
    <name type="scientific">Blastococcus mobilis</name>
    <dbReference type="NCBI Taxonomy" id="1938746"/>
    <lineage>
        <taxon>Bacteria</taxon>
        <taxon>Bacillati</taxon>
        <taxon>Actinomycetota</taxon>
        <taxon>Actinomycetes</taxon>
        <taxon>Geodermatophilales</taxon>
        <taxon>Geodermatophilaceae</taxon>
        <taxon>Blastococcus</taxon>
    </lineage>
</organism>
<comment type="catalytic activity">
    <reaction evidence="9 10 11">
        <text>2-[(2R,5Z)-2-carboxy-4-methylthiazol-5(2H)-ylidene]ethyl phosphate + 4-amino-2-methyl-5-(diphosphooxymethyl)pyrimidine + 2 H(+) = thiamine phosphate + CO2 + diphosphate</text>
        <dbReference type="Rhea" id="RHEA:47844"/>
        <dbReference type="ChEBI" id="CHEBI:15378"/>
        <dbReference type="ChEBI" id="CHEBI:16526"/>
        <dbReference type="ChEBI" id="CHEBI:33019"/>
        <dbReference type="ChEBI" id="CHEBI:37575"/>
        <dbReference type="ChEBI" id="CHEBI:57841"/>
        <dbReference type="ChEBI" id="CHEBI:62899"/>
        <dbReference type="EC" id="2.5.1.3"/>
    </reaction>
</comment>
<dbReference type="GO" id="GO:0000287">
    <property type="term" value="F:magnesium ion binding"/>
    <property type="evidence" value="ECO:0007669"/>
    <property type="project" value="UniProtKB-UniRule"/>
</dbReference>
<feature type="binding site" evidence="10">
    <location>
        <begin position="133"/>
        <end position="135"/>
    </location>
    <ligand>
        <name>2-[(2R,5Z)-2-carboxy-4-methylthiazol-5(2H)-ylidene]ethyl phosphate</name>
        <dbReference type="ChEBI" id="CHEBI:62899"/>
    </ligand>
</feature>
<dbReference type="EMBL" id="FZNO01000018">
    <property type="protein sequence ID" value="SNR67810.1"/>
    <property type="molecule type" value="Genomic_DNA"/>
</dbReference>
<dbReference type="NCBIfam" id="TIGR00693">
    <property type="entry name" value="thiE"/>
    <property type="match status" value="1"/>
</dbReference>
<evidence type="ECO:0000313" key="14">
    <source>
        <dbReference type="EMBL" id="SNR67810.1"/>
    </source>
</evidence>
<feature type="binding site" evidence="10">
    <location>
        <position position="68"/>
    </location>
    <ligand>
        <name>4-amino-2-methyl-5-(diphosphooxymethyl)pyrimidine</name>
        <dbReference type="ChEBI" id="CHEBI:57841"/>
    </ligand>
</feature>
<dbReference type="InterPro" id="IPR034291">
    <property type="entry name" value="TMP_synthase"/>
</dbReference>
<comment type="similarity">
    <text evidence="10 11">Belongs to the thiamine-phosphate synthase family.</text>
</comment>
<dbReference type="GO" id="GO:0009228">
    <property type="term" value="P:thiamine biosynthetic process"/>
    <property type="evidence" value="ECO:0007669"/>
    <property type="project" value="UniProtKB-KW"/>
</dbReference>
<evidence type="ECO:0000256" key="12">
    <source>
        <dbReference type="RuleBase" id="RU004253"/>
    </source>
</evidence>
<comment type="catalytic activity">
    <reaction evidence="8 10 11">
        <text>2-(2-carboxy-4-methylthiazol-5-yl)ethyl phosphate + 4-amino-2-methyl-5-(diphosphooxymethyl)pyrimidine + 2 H(+) = thiamine phosphate + CO2 + diphosphate</text>
        <dbReference type="Rhea" id="RHEA:47848"/>
        <dbReference type="ChEBI" id="CHEBI:15378"/>
        <dbReference type="ChEBI" id="CHEBI:16526"/>
        <dbReference type="ChEBI" id="CHEBI:33019"/>
        <dbReference type="ChEBI" id="CHEBI:37575"/>
        <dbReference type="ChEBI" id="CHEBI:57841"/>
        <dbReference type="ChEBI" id="CHEBI:62890"/>
        <dbReference type="EC" id="2.5.1.3"/>
    </reaction>
</comment>
<comment type="catalytic activity">
    <reaction evidence="7 10 11">
        <text>4-methyl-5-(2-phosphooxyethyl)-thiazole + 4-amino-2-methyl-5-(diphosphooxymethyl)pyrimidine + H(+) = thiamine phosphate + diphosphate</text>
        <dbReference type="Rhea" id="RHEA:22328"/>
        <dbReference type="ChEBI" id="CHEBI:15378"/>
        <dbReference type="ChEBI" id="CHEBI:33019"/>
        <dbReference type="ChEBI" id="CHEBI:37575"/>
        <dbReference type="ChEBI" id="CHEBI:57841"/>
        <dbReference type="ChEBI" id="CHEBI:58296"/>
        <dbReference type="EC" id="2.5.1.3"/>
    </reaction>
</comment>
<evidence type="ECO:0000256" key="11">
    <source>
        <dbReference type="RuleBase" id="RU003826"/>
    </source>
</evidence>
<dbReference type="AlphaFoldDB" id="A0A238Y9W0"/>
<reference evidence="14 15" key="1">
    <citation type="submission" date="2017-06" db="EMBL/GenBank/DDBJ databases">
        <authorList>
            <person name="Kim H.J."/>
            <person name="Triplett B.A."/>
        </authorList>
    </citation>
    <scope>NUCLEOTIDE SEQUENCE [LARGE SCALE GENOMIC DNA]</scope>
    <source>
        <strain evidence="14 15">DSM 44272</strain>
    </source>
</reference>
<proteinExistence type="inferred from homology"/>
<dbReference type="GO" id="GO:0009229">
    <property type="term" value="P:thiamine diphosphate biosynthetic process"/>
    <property type="evidence" value="ECO:0007669"/>
    <property type="project" value="UniProtKB-UniRule"/>
</dbReference>
<feature type="binding site" evidence="10">
    <location>
        <position position="69"/>
    </location>
    <ligand>
        <name>Mg(2+)</name>
        <dbReference type="ChEBI" id="CHEBI:18420"/>
    </ligand>
</feature>
<dbReference type="Gene3D" id="3.20.20.70">
    <property type="entry name" value="Aldolase class I"/>
    <property type="match status" value="1"/>
</dbReference>
<evidence type="ECO:0000256" key="10">
    <source>
        <dbReference type="HAMAP-Rule" id="MF_00097"/>
    </source>
</evidence>
<protein>
    <recommendedName>
        <fullName evidence="10">Thiamine-phosphate synthase</fullName>
        <shortName evidence="10">TP synthase</shortName>
        <shortName evidence="10">TPS</shortName>
        <ecNumber evidence="10">2.5.1.3</ecNumber>
    </recommendedName>
    <alternativeName>
        <fullName evidence="10">Thiamine-phosphate pyrophosphorylase</fullName>
        <shortName evidence="10">TMP pyrophosphorylase</shortName>
        <shortName evidence="10">TMP-PPase</shortName>
    </alternativeName>
</protein>
<feature type="binding site" evidence="10">
    <location>
        <position position="136"/>
    </location>
    <ligand>
        <name>4-amino-2-methyl-5-(diphosphooxymethyl)pyrimidine</name>
        <dbReference type="ChEBI" id="CHEBI:57841"/>
    </ligand>
</feature>
<feature type="binding site" evidence="10">
    <location>
        <position position="164"/>
    </location>
    <ligand>
        <name>2-[(2R,5Z)-2-carboxy-4-methylthiazol-5(2H)-ylidene]ethyl phosphate</name>
        <dbReference type="ChEBI" id="CHEBI:62899"/>
    </ligand>
</feature>
<dbReference type="Pfam" id="PF02581">
    <property type="entry name" value="TMP-TENI"/>
    <property type="match status" value="1"/>
</dbReference>
<dbReference type="InterPro" id="IPR022998">
    <property type="entry name" value="ThiamineP_synth_TenI"/>
</dbReference>
<comment type="function">
    <text evidence="1 10">Condenses 4-methyl-5-(beta-hydroxyethyl)thiazole monophosphate (THZ-P) and 2-methyl-4-amino-5-hydroxymethyl pyrimidine pyrophosphate (HMP-PP) to form thiamine monophosphate (TMP).</text>
</comment>
<feature type="binding site" evidence="10">
    <location>
        <position position="88"/>
    </location>
    <ligand>
        <name>Mg(2+)</name>
        <dbReference type="ChEBI" id="CHEBI:18420"/>
    </ligand>
</feature>
<evidence type="ECO:0000256" key="3">
    <source>
        <dbReference type="ARBA" id="ARBA00022679"/>
    </source>
</evidence>
<dbReference type="GO" id="GO:0004789">
    <property type="term" value="F:thiamine-phosphate diphosphorylase activity"/>
    <property type="evidence" value="ECO:0007669"/>
    <property type="project" value="UniProtKB-UniRule"/>
</dbReference>
<evidence type="ECO:0000256" key="2">
    <source>
        <dbReference type="ARBA" id="ARBA00005165"/>
    </source>
</evidence>
<gene>
    <name evidence="10" type="primary">thiE</name>
    <name evidence="14" type="ORF">SAMN06272737_118111</name>
</gene>
<dbReference type="CDD" id="cd00564">
    <property type="entry name" value="TMP_TenI"/>
    <property type="match status" value="1"/>
</dbReference>
<evidence type="ECO:0000256" key="8">
    <source>
        <dbReference type="ARBA" id="ARBA00047851"/>
    </source>
</evidence>
<evidence type="ECO:0000256" key="1">
    <source>
        <dbReference type="ARBA" id="ARBA00003814"/>
    </source>
</evidence>
<evidence type="ECO:0000256" key="6">
    <source>
        <dbReference type="ARBA" id="ARBA00022977"/>
    </source>
</evidence>
<comment type="pathway">
    <text evidence="2 10 12">Cofactor biosynthesis; thiamine diphosphate biosynthesis; thiamine phosphate from 4-amino-2-methyl-5-diphosphomethylpyrimidine and 4-methyl-5-(2-phosphoethyl)-thiazole: step 1/1.</text>
</comment>
<evidence type="ECO:0000313" key="15">
    <source>
        <dbReference type="Proteomes" id="UP000198403"/>
    </source>
</evidence>
<dbReference type="PANTHER" id="PTHR20857">
    <property type="entry name" value="THIAMINE-PHOSPHATE PYROPHOSPHORYLASE"/>
    <property type="match status" value="1"/>
</dbReference>
<sequence>MSGMIGRLHVLTDPRGGRAALATLAAAVAAGAPVVQVRRKHCTDRELYDFAEVVADFCAAAGATCIVNDRLDVALAVGAAGTHLGAHDLPVAAVRKMAGPDHLVGGTARNPRQARELVAAGADYLGVGPAYATTTKLGLPDPIGPAGVAAVAAAVDVPVIAIGGVTAERVPELLAVGAWGVAVTAAVSEAADPAAATERLLQQLDRAR</sequence>
<dbReference type="SUPFAM" id="SSF51391">
    <property type="entry name" value="Thiamin phosphate synthase"/>
    <property type="match status" value="1"/>
</dbReference>
<dbReference type="InterPro" id="IPR036206">
    <property type="entry name" value="ThiamineP_synth_sf"/>
</dbReference>
<dbReference type="Proteomes" id="UP000198403">
    <property type="component" value="Unassembled WGS sequence"/>
</dbReference>
<dbReference type="GO" id="GO:0005737">
    <property type="term" value="C:cytoplasm"/>
    <property type="evidence" value="ECO:0007669"/>
    <property type="project" value="TreeGrafter"/>
</dbReference>
<dbReference type="UniPathway" id="UPA00060">
    <property type="reaction ID" value="UER00141"/>
</dbReference>
<keyword evidence="4 10" id="KW-0479">Metal-binding</keyword>
<keyword evidence="5 10" id="KW-0460">Magnesium</keyword>
<feature type="binding site" evidence="10">
    <location>
        <begin position="36"/>
        <end position="40"/>
    </location>
    <ligand>
        <name>4-amino-2-methyl-5-(diphosphooxymethyl)pyrimidine</name>
        <dbReference type="ChEBI" id="CHEBI:57841"/>
    </ligand>
</feature>
<keyword evidence="6 10" id="KW-0784">Thiamine biosynthesis</keyword>
<dbReference type="EC" id="2.5.1.3" evidence="10"/>
<evidence type="ECO:0000259" key="13">
    <source>
        <dbReference type="Pfam" id="PF02581"/>
    </source>
</evidence>
<comment type="caution">
    <text evidence="10">Lacks conserved residue(s) required for the propagation of feature annotation.</text>
</comment>
<evidence type="ECO:0000256" key="7">
    <source>
        <dbReference type="ARBA" id="ARBA00047334"/>
    </source>
</evidence>
<dbReference type="InterPro" id="IPR013785">
    <property type="entry name" value="Aldolase_TIM"/>
</dbReference>
<accession>A0A238Y9W0</accession>